<dbReference type="Proteomes" id="UP000001812">
    <property type="component" value="Chromosome II"/>
</dbReference>
<evidence type="ECO:0000256" key="1">
    <source>
        <dbReference type="SAM" id="MobiDB-lite"/>
    </source>
</evidence>
<evidence type="ECO:0000313" key="2">
    <source>
        <dbReference type="EMBL" id="EET05835.1"/>
    </source>
</evidence>
<sequence length="57" mass="6584">MRTAGECRRACRRPSERRTQARRQPPANGTGIFVRAVFSDSRIEADIRFDTFNNARD</sequence>
<name>A0A0E1VY22_BURPE</name>
<accession>A0A0E1VY22</accession>
<feature type="region of interest" description="Disordered" evidence="1">
    <location>
        <begin position="1"/>
        <end position="30"/>
    </location>
</feature>
<gene>
    <name evidence="2" type="ORF">BURPS1710A_A2279</name>
</gene>
<protein>
    <submittedName>
        <fullName evidence="2">Uncharacterized protein</fullName>
    </submittedName>
</protein>
<dbReference type="HOGENOM" id="CLU_211374_0_0_4"/>
<proteinExistence type="predicted"/>
<feature type="compositionally biased region" description="Basic and acidic residues" evidence="1">
    <location>
        <begin position="1"/>
        <end position="19"/>
    </location>
</feature>
<evidence type="ECO:0000313" key="3">
    <source>
        <dbReference type="Proteomes" id="UP000001812"/>
    </source>
</evidence>
<reference evidence="2 3" key="2">
    <citation type="submission" date="2009-05" db="EMBL/GenBank/DDBJ databases">
        <authorList>
            <person name="Harkins D.M."/>
            <person name="DeShazer D."/>
            <person name="Woods D.E."/>
            <person name="Brinkac L.M."/>
            <person name="Brown K.A."/>
            <person name="Hung G.C."/>
            <person name="Tuanyok A."/>
            <person name="Zhang B."/>
            <person name="Nierman W.C."/>
        </authorList>
    </citation>
    <scope>NUCLEOTIDE SEQUENCE [LARGE SCALE GENOMIC DNA]</scope>
    <source>
        <strain evidence="2 3">1710a</strain>
    </source>
</reference>
<dbReference type="EMBL" id="CM000833">
    <property type="protein sequence ID" value="EET05835.1"/>
    <property type="molecule type" value="Genomic_DNA"/>
</dbReference>
<organism evidence="2 3">
    <name type="scientific">Burkholderia pseudomallei 1710a</name>
    <dbReference type="NCBI Taxonomy" id="320371"/>
    <lineage>
        <taxon>Bacteria</taxon>
        <taxon>Pseudomonadati</taxon>
        <taxon>Pseudomonadota</taxon>
        <taxon>Betaproteobacteria</taxon>
        <taxon>Burkholderiales</taxon>
        <taxon>Burkholderiaceae</taxon>
        <taxon>Burkholderia</taxon>
        <taxon>pseudomallei group</taxon>
    </lineage>
</organism>
<reference evidence="3" key="1">
    <citation type="submission" date="2007-08" db="EMBL/GenBank/DDBJ databases">
        <title>Annotation of Burkholderia pseudomallei 1710a.</title>
        <authorList>
            <person name="Harkins D.M."/>
            <person name="DeShazer D."/>
            <person name="Woods D.E."/>
            <person name="Brinkac L.M."/>
            <person name="Brown K.A."/>
            <person name="Hung G.C."/>
            <person name="Tuanyok A."/>
            <person name="Zhang B."/>
            <person name="Nierman W.C."/>
        </authorList>
    </citation>
    <scope>NUCLEOTIDE SEQUENCE [LARGE SCALE GENOMIC DNA]</scope>
    <source>
        <strain evidence="3">1710a</strain>
    </source>
</reference>
<dbReference type="AlphaFoldDB" id="A0A0E1VY22"/>